<name>A0ABR2J389_9PEZI</name>
<evidence type="ECO:0000313" key="1">
    <source>
        <dbReference type="EMBL" id="KAK8872256.1"/>
    </source>
</evidence>
<protein>
    <submittedName>
        <fullName evidence="1">Uncharacterized protein</fullName>
    </submittedName>
</protein>
<sequence>MSMGLCNWAPRPLSLLSHPTSSAQTTAFFDAMLGRQPSSAPAHLSRVPYIPPHDRHTTHLPMYEADDSYRHAVGGSQLVSAPYAMKLRSCRPRPMESCEDLHRIAESIRQGGGVPCPPPIDQG</sequence>
<evidence type="ECO:0000313" key="2">
    <source>
        <dbReference type="Proteomes" id="UP001390339"/>
    </source>
</evidence>
<proteinExistence type="predicted"/>
<gene>
    <name evidence="1" type="ORF">PGQ11_002770</name>
</gene>
<reference evidence="1 2" key="1">
    <citation type="journal article" date="2024" name="IMA Fungus">
        <title>Apiospora arundinis, a panoply of carbohydrate-active enzymes and secondary metabolites.</title>
        <authorList>
            <person name="Sorensen T."/>
            <person name="Petersen C."/>
            <person name="Muurmann A.T."/>
            <person name="Christiansen J.V."/>
            <person name="Brundto M.L."/>
            <person name="Overgaard C.K."/>
            <person name="Boysen A.T."/>
            <person name="Wollenberg R.D."/>
            <person name="Larsen T.O."/>
            <person name="Sorensen J.L."/>
            <person name="Nielsen K.L."/>
            <person name="Sondergaard T.E."/>
        </authorList>
    </citation>
    <scope>NUCLEOTIDE SEQUENCE [LARGE SCALE GENOMIC DNA]</scope>
    <source>
        <strain evidence="1 2">AAU 773</strain>
    </source>
</reference>
<accession>A0ABR2J389</accession>
<dbReference type="EMBL" id="JAPCWZ010000003">
    <property type="protein sequence ID" value="KAK8872256.1"/>
    <property type="molecule type" value="Genomic_DNA"/>
</dbReference>
<dbReference type="Proteomes" id="UP001390339">
    <property type="component" value="Unassembled WGS sequence"/>
</dbReference>
<comment type="caution">
    <text evidence="1">The sequence shown here is derived from an EMBL/GenBank/DDBJ whole genome shotgun (WGS) entry which is preliminary data.</text>
</comment>
<keyword evidence="2" id="KW-1185">Reference proteome</keyword>
<organism evidence="1 2">
    <name type="scientific">Apiospora arundinis</name>
    <dbReference type="NCBI Taxonomy" id="335852"/>
    <lineage>
        <taxon>Eukaryota</taxon>
        <taxon>Fungi</taxon>
        <taxon>Dikarya</taxon>
        <taxon>Ascomycota</taxon>
        <taxon>Pezizomycotina</taxon>
        <taxon>Sordariomycetes</taxon>
        <taxon>Xylariomycetidae</taxon>
        <taxon>Amphisphaeriales</taxon>
        <taxon>Apiosporaceae</taxon>
        <taxon>Apiospora</taxon>
    </lineage>
</organism>